<gene>
    <name evidence="1" type="ORF">BFP71_10725</name>
</gene>
<protein>
    <recommendedName>
        <fullName evidence="3">DUF4249 domain-containing protein</fullName>
    </recommendedName>
</protein>
<keyword evidence="2" id="KW-1185">Reference proteome</keyword>
<proteinExistence type="predicted"/>
<dbReference type="AlphaFoldDB" id="A0A1E5SXX6"/>
<accession>A0A1E5SXX6</accession>
<dbReference type="Proteomes" id="UP000095552">
    <property type="component" value="Unassembled WGS sequence"/>
</dbReference>
<comment type="caution">
    <text evidence="1">The sequence shown here is derived from an EMBL/GenBank/DDBJ whole genome shotgun (WGS) entry which is preliminary data.</text>
</comment>
<organism evidence="1 2">
    <name type="scientific">Roseivirga misakiensis</name>
    <dbReference type="NCBI Taxonomy" id="1563681"/>
    <lineage>
        <taxon>Bacteria</taxon>
        <taxon>Pseudomonadati</taxon>
        <taxon>Bacteroidota</taxon>
        <taxon>Cytophagia</taxon>
        <taxon>Cytophagales</taxon>
        <taxon>Roseivirgaceae</taxon>
        <taxon>Roseivirga</taxon>
    </lineage>
</organism>
<evidence type="ECO:0008006" key="3">
    <source>
        <dbReference type="Google" id="ProtNLM"/>
    </source>
</evidence>
<dbReference type="STRING" id="1563681.BFP71_10725"/>
<dbReference type="InterPro" id="IPR025345">
    <property type="entry name" value="DUF4249"/>
</dbReference>
<reference evidence="1 2" key="1">
    <citation type="submission" date="2016-08" db="EMBL/GenBank/DDBJ databases">
        <title>Draft genome of Fabibacter sp. strain SK-8.</title>
        <authorList>
            <person name="Wong S.-K."/>
            <person name="Hamasaki K."/>
            <person name="Yoshizawa S."/>
        </authorList>
    </citation>
    <scope>NUCLEOTIDE SEQUENCE [LARGE SCALE GENOMIC DNA]</scope>
    <source>
        <strain evidence="1 2">SK-8</strain>
    </source>
</reference>
<evidence type="ECO:0000313" key="2">
    <source>
        <dbReference type="Proteomes" id="UP000095552"/>
    </source>
</evidence>
<evidence type="ECO:0000313" key="1">
    <source>
        <dbReference type="EMBL" id="OEK03966.1"/>
    </source>
</evidence>
<sequence>MLFTFSCTDTLDVDLEEGTVRLVVEGRLELFKDGSGSGYQSIRLTTTAPYFQNEQVPAATGASVLVRDLGTQQIYQFTESNTEPGIYETQGLVPIVGNEYQLEIEYEGNTYQATDRMLPVADIDRLAQFFKEETIFTDEGIGLELDYEDPTDEVNYYHWQTFRNDTLLVKADVGNQFNLVSSDEFYNGLQVQGFELANDFTFQVGDVALVRQYALSEAAYDYYRNFYEQAVGISPGFGDVVPATLRGNVRNLTDDSLYPLGFFEASEVAQMGITIQ</sequence>
<name>A0A1E5SXX6_9BACT</name>
<dbReference type="EMBL" id="MDGQ01000005">
    <property type="protein sequence ID" value="OEK03966.1"/>
    <property type="molecule type" value="Genomic_DNA"/>
</dbReference>
<dbReference type="Pfam" id="PF14054">
    <property type="entry name" value="DUF4249"/>
    <property type="match status" value="1"/>
</dbReference>